<dbReference type="Gene3D" id="3.40.30.10">
    <property type="entry name" value="Glutaredoxin"/>
    <property type="match status" value="1"/>
</dbReference>
<dbReference type="Pfam" id="PF06110">
    <property type="entry name" value="TXD17-like_Trx"/>
    <property type="match status" value="1"/>
</dbReference>
<dbReference type="PANTHER" id="PTHR12452:SF0">
    <property type="entry name" value="THIOREDOXIN DOMAIN-CONTAINING PROTEIN 17"/>
    <property type="match status" value="1"/>
</dbReference>
<comment type="similarity">
    <text evidence="1">Belongs to the thioredoxin family.</text>
</comment>
<evidence type="ECO:0000259" key="2">
    <source>
        <dbReference type="Pfam" id="PF06110"/>
    </source>
</evidence>
<organism evidence="3 4">
    <name type="scientific">Zymoseptoria tritici (strain ST99CH_3D7)</name>
    <dbReference type="NCBI Taxonomy" id="1276538"/>
    <lineage>
        <taxon>Eukaryota</taxon>
        <taxon>Fungi</taxon>
        <taxon>Dikarya</taxon>
        <taxon>Ascomycota</taxon>
        <taxon>Pezizomycotina</taxon>
        <taxon>Dothideomycetes</taxon>
        <taxon>Dothideomycetidae</taxon>
        <taxon>Mycosphaerellales</taxon>
        <taxon>Mycosphaerellaceae</taxon>
        <taxon>Zymoseptoria</taxon>
    </lineage>
</organism>
<dbReference type="InterPro" id="IPR036249">
    <property type="entry name" value="Thioredoxin-like_sf"/>
</dbReference>
<dbReference type="STRING" id="1276538.A0A1X7RE65"/>
<proteinExistence type="inferred from homology"/>
<dbReference type="InterPro" id="IPR045108">
    <property type="entry name" value="TXNDC17-like"/>
</dbReference>
<evidence type="ECO:0000313" key="3">
    <source>
        <dbReference type="EMBL" id="SMQ45709.1"/>
    </source>
</evidence>
<feature type="domain" description="Thioredoxin" evidence="2">
    <location>
        <begin position="17"/>
        <end position="99"/>
    </location>
</feature>
<name>A0A1X7RE65_ZYMT9</name>
<dbReference type="EMBL" id="LT853692">
    <property type="protein sequence ID" value="SMQ45709.1"/>
    <property type="molecule type" value="Genomic_DNA"/>
</dbReference>
<dbReference type="Proteomes" id="UP000215127">
    <property type="component" value="Chromosome 1"/>
</dbReference>
<dbReference type="AlphaFoldDB" id="A0A1X7RE65"/>
<dbReference type="GO" id="GO:0047134">
    <property type="term" value="F:protein-disulfide reductase [NAD(P)H] activity"/>
    <property type="evidence" value="ECO:0007669"/>
    <property type="project" value="InterPro"/>
</dbReference>
<keyword evidence="4" id="KW-1185">Reference proteome</keyword>
<protein>
    <recommendedName>
        <fullName evidence="2">Thioredoxin domain-containing protein</fullName>
    </recommendedName>
</protein>
<sequence>MPIITDFTLPTSPASLETPKDTLFLAFIASNEPSTGQSWCPDVRAALPVLQKEFSSADSQDLAFVEVGQRPEWRDPMNVFRQKWVVSSVPTLVKFEKENGGLREVGRLVEGEILDQQKLKALIDGDSA</sequence>
<accession>A0A1X7RE65</accession>
<dbReference type="InterPro" id="IPR010357">
    <property type="entry name" value="TXNDC17_dom"/>
</dbReference>
<evidence type="ECO:0000256" key="1">
    <source>
        <dbReference type="ARBA" id="ARBA00008987"/>
    </source>
</evidence>
<gene>
    <name evidence="3" type="ORF">ZT3D7_G854</name>
</gene>
<reference evidence="3 4" key="1">
    <citation type="submission" date="2016-06" db="EMBL/GenBank/DDBJ databases">
        <authorList>
            <person name="Kjaerup R.B."/>
            <person name="Dalgaard T.S."/>
            <person name="Juul-Madsen H.R."/>
        </authorList>
    </citation>
    <scope>NUCLEOTIDE SEQUENCE [LARGE SCALE GENOMIC DNA]</scope>
</reference>
<dbReference type="PANTHER" id="PTHR12452">
    <property type="entry name" value="42-9-9 PROTEIN-RELATED"/>
    <property type="match status" value="1"/>
</dbReference>
<dbReference type="GO" id="GO:0005829">
    <property type="term" value="C:cytosol"/>
    <property type="evidence" value="ECO:0007669"/>
    <property type="project" value="TreeGrafter"/>
</dbReference>
<evidence type="ECO:0000313" key="4">
    <source>
        <dbReference type="Proteomes" id="UP000215127"/>
    </source>
</evidence>
<dbReference type="SUPFAM" id="SSF52833">
    <property type="entry name" value="Thioredoxin-like"/>
    <property type="match status" value="1"/>
</dbReference>